<keyword evidence="4 6" id="KW-1133">Transmembrane helix</keyword>
<evidence type="ECO:0000313" key="8">
    <source>
        <dbReference type="EMBL" id="RAI34427.1"/>
    </source>
</evidence>
<feature type="transmembrane region" description="Helical" evidence="6">
    <location>
        <begin position="173"/>
        <end position="195"/>
    </location>
</feature>
<dbReference type="EMBL" id="NPEU01000309">
    <property type="protein sequence ID" value="RAI34427.1"/>
    <property type="molecule type" value="Genomic_DNA"/>
</dbReference>
<keyword evidence="2" id="KW-0813">Transport</keyword>
<dbReference type="Gene3D" id="1.20.1250.20">
    <property type="entry name" value="MFS general substrate transporter like domains"/>
    <property type="match status" value="2"/>
</dbReference>
<dbReference type="SUPFAM" id="SSF103473">
    <property type="entry name" value="MFS general substrate transporter"/>
    <property type="match status" value="1"/>
</dbReference>
<dbReference type="FunFam" id="1.20.1250.20:FF:000018">
    <property type="entry name" value="MFS transporter permease"/>
    <property type="match status" value="1"/>
</dbReference>
<feature type="transmembrane region" description="Helical" evidence="6">
    <location>
        <begin position="139"/>
        <end position="161"/>
    </location>
</feature>
<dbReference type="PROSITE" id="PS50850">
    <property type="entry name" value="MFS"/>
    <property type="match status" value="1"/>
</dbReference>
<feature type="transmembrane region" description="Helical" evidence="6">
    <location>
        <begin position="305"/>
        <end position="323"/>
    </location>
</feature>
<feature type="transmembrane region" description="Helical" evidence="6">
    <location>
        <begin position="81"/>
        <end position="99"/>
    </location>
</feature>
<feature type="transmembrane region" description="Helical" evidence="6">
    <location>
        <begin position="241"/>
        <end position="262"/>
    </location>
</feature>
<evidence type="ECO:0000256" key="2">
    <source>
        <dbReference type="ARBA" id="ARBA00022448"/>
    </source>
</evidence>
<keyword evidence="9" id="KW-1185">Reference proteome</keyword>
<comment type="caution">
    <text evidence="8">The sequence shown here is derived from an EMBL/GenBank/DDBJ whole genome shotgun (WGS) entry which is preliminary data.</text>
</comment>
<evidence type="ECO:0000256" key="1">
    <source>
        <dbReference type="ARBA" id="ARBA00004141"/>
    </source>
</evidence>
<feature type="transmembrane region" description="Helical" evidence="6">
    <location>
        <begin position="394"/>
        <end position="414"/>
    </location>
</feature>
<keyword evidence="3 6" id="KW-0812">Transmembrane</keyword>
<feature type="transmembrane region" description="Helical" evidence="6">
    <location>
        <begin position="12"/>
        <end position="28"/>
    </location>
</feature>
<evidence type="ECO:0000256" key="4">
    <source>
        <dbReference type="ARBA" id="ARBA00022989"/>
    </source>
</evidence>
<dbReference type="InterPro" id="IPR036259">
    <property type="entry name" value="MFS_trans_sf"/>
</dbReference>
<dbReference type="InterPro" id="IPR011701">
    <property type="entry name" value="MFS"/>
</dbReference>
<comment type="subcellular location">
    <subcellularLocation>
        <location evidence="1">Membrane</location>
        <topology evidence="1">Multi-pass membrane protein</topology>
    </subcellularLocation>
</comment>
<feature type="domain" description="Major facilitator superfamily (MFS) profile" evidence="7">
    <location>
        <begin position="15"/>
        <end position="419"/>
    </location>
</feature>
<dbReference type="Proteomes" id="UP000248863">
    <property type="component" value="Unassembled WGS sequence"/>
</dbReference>
<feature type="transmembrane region" description="Helical" evidence="6">
    <location>
        <begin position="48"/>
        <end position="69"/>
    </location>
</feature>
<feature type="transmembrane region" description="Helical" evidence="6">
    <location>
        <begin position="329"/>
        <end position="350"/>
    </location>
</feature>
<dbReference type="GO" id="GO:0016020">
    <property type="term" value="C:membrane"/>
    <property type="evidence" value="ECO:0007669"/>
    <property type="project" value="UniProtKB-SubCell"/>
</dbReference>
<keyword evidence="5 6" id="KW-0472">Membrane</keyword>
<dbReference type="RefSeq" id="WP_111359044.1">
    <property type="nucleotide sequence ID" value="NZ_NHSK01000079.1"/>
</dbReference>
<feature type="transmembrane region" description="Helical" evidence="6">
    <location>
        <begin position="362"/>
        <end position="388"/>
    </location>
</feature>
<dbReference type="OrthoDB" id="9773957at2"/>
<dbReference type="GO" id="GO:0022857">
    <property type="term" value="F:transmembrane transporter activity"/>
    <property type="evidence" value="ECO:0007669"/>
    <property type="project" value="InterPro"/>
</dbReference>
<evidence type="ECO:0000313" key="9">
    <source>
        <dbReference type="Proteomes" id="UP000248863"/>
    </source>
</evidence>
<feature type="transmembrane region" description="Helical" evidence="6">
    <location>
        <begin position="105"/>
        <end position="127"/>
    </location>
</feature>
<evidence type="ECO:0000256" key="6">
    <source>
        <dbReference type="SAM" id="Phobius"/>
    </source>
</evidence>
<dbReference type="AlphaFoldDB" id="A0A327K7N9"/>
<evidence type="ECO:0000256" key="5">
    <source>
        <dbReference type="ARBA" id="ARBA00023136"/>
    </source>
</evidence>
<name>A0A327K7N9_9BRAD</name>
<evidence type="ECO:0000256" key="3">
    <source>
        <dbReference type="ARBA" id="ARBA00022692"/>
    </source>
</evidence>
<feature type="transmembrane region" description="Helical" evidence="6">
    <location>
        <begin position="268"/>
        <end position="293"/>
    </location>
</feature>
<organism evidence="8 9">
    <name type="scientific">Rhodoplanes elegans</name>
    <dbReference type="NCBI Taxonomy" id="29408"/>
    <lineage>
        <taxon>Bacteria</taxon>
        <taxon>Pseudomonadati</taxon>
        <taxon>Pseudomonadota</taxon>
        <taxon>Alphaproteobacteria</taxon>
        <taxon>Hyphomicrobiales</taxon>
        <taxon>Nitrobacteraceae</taxon>
        <taxon>Rhodoplanes</taxon>
    </lineage>
</organism>
<evidence type="ECO:0000259" key="7">
    <source>
        <dbReference type="PROSITE" id="PS50850"/>
    </source>
</evidence>
<gene>
    <name evidence="8" type="ORF">CH338_20920</name>
</gene>
<proteinExistence type="predicted"/>
<sequence>MSTDDPLYKKIALRLIPFMMVLYLVAFLDRVNVSFAALTMNAELGLSAAVYGWGAGIFFLGYFLFEVPSNLILERVGARRWIARIMITWGLVSAGMAFVQGPTSFYVLRFLLGVAEAGFLPGMILYLTYWFPHEKLARFVGLFMMAVPLASAIGAPLSSLLLQTHGFLGLSGWQWLFILEGLPACGLGVAVLLYLPDGPKTARWLSDAERATVAARLAADRAGAKTRLHAALGPALADARVWLLGLAYFGIVVGLYGVGMWLPQLVKALGYGIEQVGLLVAIPYAVSAAAMLFWGRRSDRKGERVVHVALPAMLSAAGLLAAVLLPPNIWSIAALGVATVGIYATLGPFWGVPPLFLERTAAAGGIAMINSVGNLGGFLGPIVVGFSLQHTGSAHAGLLAVTACLAASVAAVLITGRRLHAAARPAAAGAAS</sequence>
<reference evidence="8 9" key="1">
    <citation type="submission" date="2017-07" db="EMBL/GenBank/DDBJ databases">
        <title>Draft Genome Sequences of Select Purple Nonsulfur Bacteria.</title>
        <authorList>
            <person name="Lasarre B."/>
            <person name="Mckinlay J.B."/>
        </authorList>
    </citation>
    <scope>NUCLEOTIDE SEQUENCE [LARGE SCALE GENOMIC DNA]</scope>
    <source>
        <strain evidence="8 9">DSM 11907</strain>
    </source>
</reference>
<dbReference type="PANTHER" id="PTHR43791">
    <property type="entry name" value="PERMEASE-RELATED"/>
    <property type="match status" value="1"/>
</dbReference>
<protein>
    <submittedName>
        <fullName evidence="8">MFS transporter</fullName>
    </submittedName>
</protein>
<dbReference type="InterPro" id="IPR020846">
    <property type="entry name" value="MFS_dom"/>
</dbReference>
<dbReference type="CDD" id="cd17319">
    <property type="entry name" value="MFS_ExuT_GudP_like"/>
    <property type="match status" value="1"/>
</dbReference>
<dbReference type="Pfam" id="PF07690">
    <property type="entry name" value="MFS_1"/>
    <property type="match status" value="1"/>
</dbReference>
<dbReference type="PANTHER" id="PTHR43791:SF36">
    <property type="entry name" value="TRANSPORTER, PUTATIVE (AFU_ORTHOLOGUE AFUA_6G08340)-RELATED"/>
    <property type="match status" value="1"/>
</dbReference>
<accession>A0A327K7N9</accession>